<organism evidence="3 4">
    <name type="scientific">Hwanghaeella grinnelliae</name>
    <dbReference type="NCBI Taxonomy" id="2500179"/>
    <lineage>
        <taxon>Bacteria</taxon>
        <taxon>Pseudomonadati</taxon>
        <taxon>Pseudomonadota</taxon>
        <taxon>Alphaproteobacteria</taxon>
        <taxon>Rhodospirillales</taxon>
        <taxon>Rhodospirillaceae</taxon>
        <taxon>Hwanghaeella</taxon>
    </lineage>
</organism>
<feature type="signal peptide" evidence="1">
    <location>
        <begin position="1"/>
        <end position="28"/>
    </location>
</feature>
<dbReference type="PANTHER" id="PTHR38075:SF1">
    <property type="entry name" value="DUF4139 DOMAIN-CONTAINING PROTEIN"/>
    <property type="match status" value="1"/>
</dbReference>
<sequence length="483" mass="51685">MKTIRTTILAFTALAGTAILPTVLPSYAKAQDAVEIGAGARHALGLTLYSNGSAVVSEQRGASLPGGEATLIIGGLPETLQRDSLSVAVDGASVDAQRFSLDRLDLQTLLRRHVGKTIRWITVDPQTGERRASEAELLSVEGGIAVLLDEMVQINPPGYPAFATVPDDLAEAGRMTLHVSSAEPVDESAERMVGLRYLAGGLDWQASYTATLSGDGTEMTFQGSATISNRSGMDFGGASVALVAGEVNRESAPVLRKSVPMRAMAMESADSGAGVEQAPLHDYHKYEIQGRVDIPDNEEMKIPLTSGKTVAVDRLYRLRPNSIQQVRRGPGESDVLRPEILLSFENTEADGLGLPLPAGIVRVYDDGTSTAALLGEDRVGHLAVGQDVELSLGKTFDITAERKQTAFRRIGNQGEFEAANEITVKNAKSTAETVEIIEPFYGEWQILEESTGHQPRNSSEAVWTITVPANGAVVLSYRYSVRP</sequence>
<proteinExistence type="predicted"/>
<dbReference type="RefSeq" id="WP_127766049.1">
    <property type="nucleotide sequence ID" value="NZ_SADE01000002.1"/>
</dbReference>
<dbReference type="InterPro" id="IPR037291">
    <property type="entry name" value="DUF4139"/>
</dbReference>
<dbReference type="EMBL" id="SADE01000002">
    <property type="protein sequence ID" value="RVU36573.1"/>
    <property type="molecule type" value="Genomic_DNA"/>
</dbReference>
<dbReference type="Pfam" id="PF13598">
    <property type="entry name" value="DUF4139"/>
    <property type="match status" value="1"/>
</dbReference>
<evidence type="ECO:0000313" key="3">
    <source>
        <dbReference type="EMBL" id="RVU36573.1"/>
    </source>
</evidence>
<keyword evidence="4" id="KW-1185">Reference proteome</keyword>
<gene>
    <name evidence="3" type="ORF">EOI86_15420</name>
</gene>
<dbReference type="AlphaFoldDB" id="A0A3S2W4X1"/>
<comment type="caution">
    <text evidence="3">The sequence shown here is derived from an EMBL/GenBank/DDBJ whole genome shotgun (WGS) entry which is preliminary data.</text>
</comment>
<dbReference type="PANTHER" id="PTHR38075">
    <property type="entry name" value="DUF4139 DOMAIN-CONTAINING PROTEIN"/>
    <property type="match status" value="1"/>
</dbReference>
<evidence type="ECO:0000256" key="1">
    <source>
        <dbReference type="SAM" id="SignalP"/>
    </source>
</evidence>
<feature type="domain" description="DUF4139" evidence="2">
    <location>
        <begin position="195"/>
        <end position="482"/>
    </location>
</feature>
<name>A0A3S2W4X1_9PROT</name>
<feature type="chain" id="PRO_5018628674" evidence="1">
    <location>
        <begin position="29"/>
        <end position="483"/>
    </location>
</feature>
<evidence type="ECO:0000313" key="4">
    <source>
        <dbReference type="Proteomes" id="UP000287447"/>
    </source>
</evidence>
<protein>
    <submittedName>
        <fullName evidence="3">DUF4139 domain-containing protein</fullName>
    </submittedName>
</protein>
<evidence type="ECO:0000259" key="2">
    <source>
        <dbReference type="Pfam" id="PF13598"/>
    </source>
</evidence>
<accession>A0A3S2W4X1</accession>
<keyword evidence="1" id="KW-0732">Signal</keyword>
<dbReference type="OrthoDB" id="9808067at2"/>
<reference evidence="4" key="1">
    <citation type="submission" date="2019-01" db="EMBL/GenBank/DDBJ databases">
        <title>Gri0909 isolated from a small marine red alga.</title>
        <authorList>
            <person name="Kim J."/>
            <person name="Jeong S.E."/>
            <person name="Jeon C.O."/>
        </authorList>
    </citation>
    <scope>NUCLEOTIDE SEQUENCE [LARGE SCALE GENOMIC DNA]</scope>
    <source>
        <strain evidence="4">Gri0909</strain>
    </source>
</reference>
<dbReference type="Proteomes" id="UP000287447">
    <property type="component" value="Unassembled WGS sequence"/>
</dbReference>